<evidence type="ECO:0000259" key="16">
    <source>
        <dbReference type="Pfam" id="PF00905"/>
    </source>
</evidence>
<dbReference type="GO" id="GO:0009252">
    <property type="term" value="P:peptidoglycan biosynthetic process"/>
    <property type="evidence" value="ECO:0007669"/>
    <property type="project" value="UniProtKB-KW"/>
</dbReference>
<sequence length="812" mass="84290">MASRSIKNRPSAKKKHPKIGLLAVVTVLVAVVVSGFAGVWALGSSWLQDLPDYENMDSLNVAMPSEVRTEDGTVLAKFQLENRDPVELGEISPYVLQGTVATEDERFYDHGGFDLMGIARALVVNITGSGREGASTITQQLVRNTILVDEMDDISLKRKVREMYLSVKLEEKYSKNEILLMYLNTINYGNSTYGIQAAAQRYFSKDAADLTLAEAAALVGVPQSPSFNNPLVDDGQNCLKRRNLVLDRMLSNGYITQEEHDAAQAEPLVVNESLPAEEGIYQYPHFVRYVKNLLTDPDGPYRYSANEVSGGGLTIVTTLDPAMQEQAEAAVAAKLEKIHGETDSDTIQGALVCIEPSTGNIKAMVGGDSQVNLATGEGTNPDHPGRPSGSSFKTFTLIAALEAGIDPNTMIDCSSPASIPNTEYTDLENIDNRNYGTRSIARAFEVSSNTGFVRLEMAVGMDKVAEVAQRMGITSPLSITPSMTLGSNNVTMLDMASAYAVIANEGVRNDPNPILTITKANGEVLVDNTAEEGSELRRTSSEQVISPEVAHAAIEVMKTVVTGAEGTGADARLANGQTVAAKTGTSESYLDITFCGITPQLSTSIWFGDPGNQVTLPNHESAGDVFSSFMNQALTLSPLEEFADAGDPPYQDYSNADYHIGGYSSSRGGGHSGSNVSSGSSNDSNSGYDNGDTSGSGDQGGSAANGSEGGTSGDSSTGGGSSGGDTGGDGSSDGSTGGSGSDSGGSGGDSGGGSEGGSGGDTGGGSDGGSTGGGDSGGDSGGSTGGGDAPAAALFDARIRSQLWFERMARVV</sequence>
<organism evidence="18 19">
    <name type="scientific">Rubneribacter badeniensis</name>
    <dbReference type="NCBI Taxonomy" id="2070688"/>
    <lineage>
        <taxon>Bacteria</taxon>
        <taxon>Bacillati</taxon>
        <taxon>Actinomycetota</taxon>
        <taxon>Coriobacteriia</taxon>
        <taxon>Eggerthellales</taxon>
        <taxon>Eggerthellaceae</taxon>
        <taxon>Rubneribacter</taxon>
    </lineage>
</organism>
<dbReference type="SUPFAM" id="SSF56601">
    <property type="entry name" value="beta-lactamase/transpeptidase-like"/>
    <property type="match status" value="1"/>
</dbReference>
<dbReference type="GO" id="GO:0008360">
    <property type="term" value="P:regulation of cell shape"/>
    <property type="evidence" value="ECO:0007669"/>
    <property type="project" value="UniProtKB-KW"/>
</dbReference>
<accession>A0A2K2U6Q0</accession>
<keyword evidence="11" id="KW-0961">Cell wall biogenesis/degradation</keyword>
<keyword evidence="3" id="KW-0121">Carboxypeptidase</keyword>
<keyword evidence="15" id="KW-0472">Membrane</keyword>
<dbReference type="RefSeq" id="WP_103262689.1">
    <property type="nucleotide sequence ID" value="NZ_PPEL01000012.1"/>
</dbReference>
<dbReference type="GO" id="GO:0030288">
    <property type="term" value="C:outer membrane-bounded periplasmic space"/>
    <property type="evidence" value="ECO:0007669"/>
    <property type="project" value="TreeGrafter"/>
</dbReference>
<evidence type="ECO:0000256" key="14">
    <source>
        <dbReference type="SAM" id="MobiDB-lite"/>
    </source>
</evidence>
<keyword evidence="4" id="KW-0645">Protease</keyword>
<evidence type="ECO:0000256" key="9">
    <source>
        <dbReference type="ARBA" id="ARBA00022984"/>
    </source>
</evidence>
<dbReference type="EMBL" id="PPEL01000012">
    <property type="protein sequence ID" value="PNV65954.1"/>
    <property type="molecule type" value="Genomic_DNA"/>
</dbReference>
<dbReference type="InterPro" id="IPR001264">
    <property type="entry name" value="Glyco_trans_51"/>
</dbReference>
<evidence type="ECO:0000256" key="1">
    <source>
        <dbReference type="ARBA" id="ARBA00007090"/>
    </source>
</evidence>
<dbReference type="Pfam" id="PF00912">
    <property type="entry name" value="Transgly"/>
    <property type="match status" value="1"/>
</dbReference>
<feature type="domain" description="Penicillin-binding protein transpeptidase" evidence="16">
    <location>
        <begin position="349"/>
        <end position="589"/>
    </location>
</feature>
<dbReference type="GO" id="GO:0071555">
    <property type="term" value="P:cell wall organization"/>
    <property type="evidence" value="ECO:0007669"/>
    <property type="project" value="UniProtKB-KW"/>
</dbReference>
<comment type="catalytic activity">
    <reaction evidence="13">
        <text>[GlcNAc-(1-&gt;4)-Mur2Ac(oyl-L-Ala-gamma-D-Glu-L-Lys-D-Ala-D-Ala)](n)-di-trans,octa-cis-undecaprenyl diphosphate + beta-D-GlcNAc-(1-&gt;4)-Mur2Ac(oyl-L-Ala-gamma-D-Glu-L-Lys-D-Ala-D-Ala)-di-trans,octa-cis-undecaprenyl diphosphate = [GlcNAc-(1-&gt;4)-Mur2Ac(oyl-L-Ala-gamma-D-Glu-L-Lys-D-Ala-D-Ala)](n+1)-di-trans,octa-cis-undecaprenyl diphosphate + di-trans,octa-cis-undecaprenyl diphosphate + H(+)</text>
        <dbReference type="Rhea" id="RHEA:23708"/>
        <dbReference type="Rhea" id="RHEA-COMP:9602"/>
        <dbReference type="Rhea" id="RHEA-COMP:9603"/>
        <dbReference type="ChEBI" id="CHEBI:15378"/>
        <dbReference type="ChEBI" id="CHEBI:58405"/>
        <dbReference type="ChEBI" id="CHEBI:60033"/>
        <dbReference type="ChEBI" id="CHEBI:78435"/>
        <dbReference type="EC" id="2.4.99.28"/>
    </reaction>
</comment>
<evidence type="ECO:0000256" key="6">
    <source>
        <dbReference type="ARBA" id="ARBA00022679"/>
    </source>
</evidence>
<feature type="region of interest" description="Disordered" evidence="14">
    <location>
        <begin position="664"/>
        <end position="790"/>
    </location>
</feature>
<dbReference type="AlphaFoldDB" id="A0A2K2U6Q0"/>
<evidence type="ECO:0000256" key="12">
    <source>
        <dbReference type="ARBA" id="ARBA00034000"/>
    </source>
</evidence>
<keyword evidence="5" id="KW-0328">Glycosyltransferase</keyword>
<keyword evidence="15" id="KW-0812">Transmembrane</keyword>
<keyword evidence="15" id="KW-1133">Transmembrane helix</keyword>
<name>A0A2K2U6Q0_9ACTN</name>
<feature type="compositionally biased region" description="Low complexity" evidence="14">
    <location>
        <begin position="673"/>
        <end position="706"/>
    </location>
</feature>
<feature type="domain" description="Glycosyl transferase family 51" evidence="17">
    <location>
        <begin position="72"/>
        <end position="249"/>
    </location>
</feature>
<dbReference type="FunFam" id="1.10.3810.10:FF:000001">
    <property type="entry name" value="Penicillin-binding protein 1A"/>
    <property type="match status" value="1"/>
</dbReference>
<dbReference type="GO" id="GO:0008955">
    <property type="term" value="F:peptidoglycan glycosyltransferase activity"/>
    <property type="evidence" value="ECO:0007669"/>
    <property type="project" value="UniProtKB-EC"/>
</dbReference>
<feature type="transmembrane region" description="Helical" evidence="15">
    <location>
        <begin position="21"/>
        <end position="42"/>
    </location>
</feature>
<dbReference type="Pfam" id="PF00905">
    <property type="entry name" value="Transpeptidase"/>
    <property type="match status" value="1"/>
</dbReference>
<feature type="compositionally biased region" description="Gly residues" evidence="14">
    <location>
        <begin position="707"/>
        <end position="788"/>
    </location>
</feature>
<dbReference type="Gene3D" id="1.10.3810.10">
    <property type="entry name" value="Biosynthetic peptidoglycan transglycosylase-like"/>
    <property type="match status" value="1"/>
</dbReference>
<evidence type="ECO:0000256" key="13">
    <source>
        <dbReference type="ARBA" id="ARBA00049902"/>
    </source>
</evidence>
<evidence type="ECO:0000256" key="2">
    <source>
        <dbReference type="ARBA" id="ARBA00007739"/>
    </source>
</evidence>
<keyword evidence="9" id="KW-0573">Peptidoglycan synthesis</keyword>
<evidence type="ECO:0000256" key="15">
    <source>
        <dbReference type="SAM" id="Phobius"/>
    </source>
</evidence>
<evidence type="ECO:0000313" key="18">
    <source>
        <dbReference type="EMBL" id="PNV65954.1"/>
    </source>
</evidence>
<evidence type="ECO:0000256" key="4">
    <source>
        <dbReference type="ARBA" id="ARBA00022670"/>
    </source>
</evidence>
<evidence type="ECO:0000259" key="17">
    <source>
        <dbReference type="Pfam" id="PF00912"/>
    </source>
</evidence>
<keyword evidence="8" id="KW-0133">Cell shape</keyword>
<gene>
    <name evidence="18" type="ORF">C2L80_03980</name>
</gene>
<dbReference type="InterPro" id="IPR036950">
    <property type="entry name" value="PBP_transglycosylase"/>
</dbReference>
<proteinExistence type="inferred from homology"/>
<evidence type="ECO:0000256" key="10">
    <source>
        <dbReference type="ARBA" id="ARBA00023268"/>
    </source>
</evidence>
<dbReference type="PANTHER" id="PTHR32282:SF33">
    <property type="entry name" value="PEPTIDOGLYCAN GLYCOSYLTRANSFERASE"/>
    <property type="match status" value="1"/>
</dbReference>
<reference evidence="18 19" key="1">
    <citation type="journal article" date="2018" name="Int. J. Syst. Evol. Microbiol.">
        <title>Rubneribacter badeniensis gen. nov., sp. nov. and Enteroscipio rubneri gen. nov., sp. nov., new members of the Eggerthellaceae isolated from human faeces.</title>
        <authorList>
            <person name="Danylec N."/>
            <person name="Gobl A."/>
            <person name="Stoll D.A."/>
            <person name="Hetzer B."/>
            <person name="Kulling S.E."/>
            <person name="Huch M."/>
        </authorList>
    </citation>
    <scope>NUCLEOTIDE SEQUENCE [LARGE SCALE GENOMIC DNA]</scope>
    <source>
        <strain evidence="18 19">ResAG-85</strain>
    </source>
</reference>
<protein>
    <submittedName>
        <fullName evidence="18">Glycosyl transferase</fullName>
    </submittedName>
</protein>
<dbReference type="InterPro" id="IPR001460">
    <property type="entry name" value="PCN-bd_Tpept"/>
</dbReference>
<keyword evidence="19" id="KW-1185">Reference proteome</keyword>
<comment type="caution">
    <text evidence="18">The sequence shown here is derived from an EMBL/GenBank/DDBJ whole genome shotgun (WGS) entry which is preliminary data.</text>
</comment>
<evidence type="ECO:0000256" key="11">
    <source>
        <dbReference type="ARBA" id="ARBA00023316"/>
    </source>
</evidence>
<dbReference type="Gene3D" id="3.40.710.10">
    <property type="entry name" value="DD-peptidase/beta-lactamase superfamily"/>
    <property type="match status" value="1"/>
</dbReference>
<keyword evidence="7" id="KW-0378">Hydrolase</keyword>
<dbReference type="GO" id="GO:0008658">
    <property type="term" value="F:penicillin binding"/>
    <property type="evidence" value="ECO:0007669"/>
    <property type="project" value="InterPro"/>
</dbReference>
<dbReference type="PANTHER" id="PTHR32282">
    <property type="entry name" value="BINDING PROTEIN TRANSPEPTIDASE, PUTATIVE-RELATED"/>
    <property type="match status" value="1"/>
</dbReference>
<evidence type="ECO:0000313" key="19">
    <source>
        <dbReference type="Proteomes" id="UP000236488"/>
    </source>
</evidence>
<dbReference type="Proteomes" id="UP000236488">
    <property type="component" value="Unassembled WGS sequence"/>
</dbReference>
<evidence type="ECO:0000256" key="8">
    <source>
        <dbReference type="ARBA" id="ARBA00022960"/>
    </source>
</evidence>
<keyword evidence="6 18" id="KW-0808">Transferase</keyword>
<dbReference type="SUPFAM" id="SSF53955">
    <property type="entry name" value="Lysozyme-like"/>
    <property type="match status" value="1"/>
</dbReference>
<dbReference type="InterPro" id="IPR012338">
    <property type="entry name" value="Beta-lactam/transpept-like"/>
</dbReference>
<evidence type="ECO:0000256" key="7">
    <source>
        <dbReference type="ARBA" id="ARBA00022801"/>
    </source>
</evidence>
<evidence type="ECO:0000256" key="3">
    <source>
        <dbReference type="ARBA" id="ARBA00022645"/>
    </source>
</evidence>
<dbReference type="GO" id="GO:0006508">
    <property type="term" value="P:proteolysis"/>
    <property type="evidence" value="ECO:0007669"/>
    <property type="project" value="UniProtKB-KW"/>
</dbReference>
<dbReference type="InterPro" id="IPR050396">
    <property type="entry name" value="Glycosyltr_51/Transpeptidase"/>
</dbReference>
<evidence type="ECO:0000256" key="5">
    <source>
        <dbReference type="ARBA" id="ARBA00022676"/>
    </source>
</evidence>
<dbReference type="GO" id="GO:0009002">
    <property type="term" value="F:serine-type D-Ala-D-Ala carboxypeptidase activity"/>
    <property type="evidence" value="ECO:0007669"/>
    <property type="project" value="UniProtKB-EC"/>
</dbReference>
<comment type="similarity">
    <text evidence="2">In the N-terminal section; belongs to the glycosyltransferase 51 family.</text>
</comment>
<dbReference type="InterPro" id="IPR023346">
    <property type="entry name" value="Lysozyme-like_dom_sf"/>
</dbReference>
<comment type="catalytic activity">
    <reaction evidence="12">
        <text>Preferential cleavage: (Ac)2-L-Lys-D-Ala-|-D-Ala. Also transpeptidation of peptidyl-alanyl moieties that are N-acyl substituents of D-alanine.</text>
        <dbReference type="EC" id="3.4.16.4"/>
    </reaction>
</comment>
<keyword evidence="10" id="KW-0511">Multifunctional enzyme</keyword>
<comment type="similarity">
    <text evidence="1">In the C-terminal section; belongs to the transpeptidase family.</text>
</comment>